<dbReference type="RefSeq" id="WP_152202271.1">
    <property type="nucleotide sequence ID" value="NZ_VUKF01000012.1"/>
</dbReference>
<dbReference type="Pfam" id="PF01339">
    <property type="entry name" value="CheB_methylest"/>
    <property type="match status" value="1"/>
</dbReference>
<feature type="domain" description="CheB-type methylesterase" evidence="5">
    <location>
        <begin position="1"/>
        <end position="189"/>
    </location>
</feature>
<organism evidence="6 7">
    <name type="scientific">Georgenia thermotolerans</name>
    <dbReference type="NCBI Taxonomy" id="527326"/>
    <lineage>
        <taxon>Bacteria</taxon>
        <taxon>Bacillati</taxon>
        <taxon>Actinomycetota</taxon>
        <taxon>Actinomycetes</taxon>
        <taxon>Micrococcales</taxon>
        <taxon>Bogoriellaceae</taxon>
        <taxon>Georgenia</taxon>
    </lineage>
</organism>
<dbReference type="CDD" id="cd16433">
    <property type="entry name" value="CheB"/>
    <property type="match status" value="1"/>
</dbReference>
<dbReference type="PANTHER" id="PTHR42872">
    <property type="entry name" value="PROTEIN-GLUTAMATE METHYLESTERASE/PROTEIN-GLUTAMINE GLUTAMINASE"/>
    <property type="match status" value="1"/>
</dbReference>
<keyword evidence="1 4" id="KW-0378">Hydrolase</keyword>
<reference evidence="6 7" key="1">
    <citation type="submission" date="2019-10" db="EMBL/GenBank/DDBJ databases">
        <title>Georgenia wutianyii sp. nov. and Georgenia yuyongxinii sp. nov. isolated from plateau pika (Ochotona curzoniae) in the Qinghai-Tibet plateau of China.</title>
        <authorList>
            <person name="Tian Z."/>
        </authorList>
    </citation>
    <scope>NUCLEOTIDE SEQUENCE [LARGE SCALE GENOMIC DNA]</scope>
    <source>
        <strain evidence="6 7">DSM 21501</strain>
    </source>
</reference>
<evidence type="ECO:0000256" key="2">
    <source>
        <dbReference type="ARBA" id="ARBA00039140"/>
    </source>
</evidence>
<comment type="caution">
    <text evidence="6">The sequence shown here is derived from an EMBL/GenBank/DDBJ whole genome shotgun (WGS) entry which is preliminary data.</text>
</comment>
<evidence type="ECO:0000256" key="1">
    <source>
        <dbReference type="ARBA" id="ARBA00022801"/>
    </source>
</evidence>
<proteinExistence type="predicted"/>
<dbReference type="Gene3D" id="3.40.50.180">
    <property type="entry name" value="Methylesterase CheB, C-terminal domain"/>
    <property type="match status" value="1"/>
</dbReference>
<sequence length="345" mass="35855">MATRDVVVVGASAGGVEALRMLVGGLPADFPGTLLVVLHIPAIGGSALPTILARTGPLPVRHAREGDRLEPGHILVAPPDQHLIVYDGAVTLSRGPKENGHRPAVDVLFRSAAKVLGPRVVSVVLSGALDDGAAGTVAVKLRGGLAVCQDPADALHASMPASAMQAAEVDHVVPAAQLAGLLTRLVTEEVPDDPGAVSALMEIEAAMANLDEEALNAAERPGRPAGYSCPDCHGTLFEITEGGLVRFRCRVGHAWSLASLVAQQSSSVEGALWLALRTLEEKAALTRRLGRRAAEKGHQLAGEAFDREATEVLAAATTLRDLIDALTERDPYGAVETEVAGEREA</sequence>
<protein>
    <recommendedName>
        <fullName evidence="2">protein-glutamate methylesterase</fullName>
        <ecNumber evidence="2">3.1.1.61</ecNumber>
    </recommendedName>
</protein>
<dbReference type="OrthoDB" id="9793421at2"/>
<evidence type="ECO:0000313" key="7">
    <source>
        <dbReference type="Proteomes" id="UP000451860"/>
    </source>
</evidence>
<comment type="catalytic activity">
    <reaction evidence="3">
        <text>[protein]-L-glutamate 5-O-methyl ester + H2O = L-glutamyl-[protein] + methanol + H(+)</text>
        <dbReference type="Rhea" id="RHEA:23236"/>
        <dbReference type="Rhea" id="RHEA-COMP:10208"/>
        <dbReference type="Rhea" id="RHEA-COMP:10311"/>
        <dbReference type="ChEBI" id="CHEBI:15377"/>
        <dbReference type="ChEBI" id="CHEBI:15378"/>
        <dbReference type="ChEBI" id="CHEBI:17790"/>
        <dbReference type="ChEBI" id="CHEBI:29973"/>
        <dbReference type="ChEBI" id="CHEBI:82795"/>
        <dbReference type="EC" id="3.1.1.61"/>
    </reaction>
</comment>
<dbReference type="InterPro" id="IPR035909">
    <property type="entry name" value="CheB_C"/>
</dbReference>
<keyword evidence="4" id="KW-0145">Chemotaxis</keyword>
<feature type="active site" evidence="4">
    <location>
        <position position="131"/>
    </location>
</feature>
<dbReference type="SUPFAM" id="SSF52738">
    <property type="entry name" value="Methylesterase CheB, C-terminal domain"/>
    <property type="match status" value="1"/>
</dbReference>
<evidence type="ECO:0000256" key="4">
    <source>
        <dbReference type="PROSITE-ProRule" id="PRU00050"/>
    </source>
</evidence>
<feature type="active site" evidence="4">
    <location>
        <position position="12"/>
    </location>
</feature>
<accession>A0A7J5USD9</accession>
<dbReference type="GO" id="GO:0000156">
    <property type="term" value="F:phosphorelay response regulator activity"/>
    <property type="evidence" value="ECO:0007669"/>
    <property type="project" value="InterPro"/>
</dbReference>
<dbReference type="GO" id="GO:0006935">
    <property type="term" value="P:chemotaxis"/>
    <property type="evidence" value="ECO:0007669"/>
    <property type="project" value="UniProtKB-UniRule"/>
</dbReference>
<dbReference type="GO" id="GO:0008984">
    <property type="term" value="F:protein-glutamate methylesterase activity"/>
    <property type="evidence" value="ECO:0007669"/>
    <property type="project" value="UniProtKB-EC"/>
</dbReference>
<dbReference type="PIRSF" id="PIRSF036461">
    <property type="entry name" value="Chmtx_methlestr"/>
    <property type="match status" value="1"/>
</dbReference>
<dbReference type="GO" id="GO:0005737">
    <property type="term" value="C:cytoplasm"/>
    <property type="evidence" value="ECO:0007669"/>
    <property type="project" value="InterPro"/>
</dbReference>
<evidence type="ECO:0000313" key="6">
    <source>
        <dbReference type="EMBL" id="KAE8765299.1"/>
    </source>
</evidence>
<keyword evidence="7" id="KW-1185">Reference proteome</keyword>
<dbReference type="AlphaFoldDB" id="A0A7J5USD9"/>
<dbReference type="InterPro" id="IPR011247">
    <property type="entry name" value="Chemotax_prot-Glu_Me-esterase"/>
</dbReference>
<dbReference type="PROSITE" id="PS50122">
    <property type="entry name" value="CHEB"/>
    <property type="match status" value="1"/>
</dbReference>
<dbReference type="Proteomes" id="UP000451860">
    <property type="component" value="Unassembled WGS sequence"/>
</dbReference>
<dbReference type="InterPro" id="IPR000673">
    <property type="entry name" value="Sig_transdc_resp-reg_Me-estase"/>
</dbReference>
<dbReference type="PANTHER" id="PTHR42872:SF6">
    <property type="entry name" value="PROTEIN-GLUTAMATE METHYLESTERASE_PROTEIN-GLUTAMINE GLUTAMINASE"/>
    <property type="match status" value="1"/>
</dbReference>
<dbReference type="EMBL" id="WHJE01000012">
    <property type="protein sequence ID" value="KAE8765299.1"/>
    <property type="molecule type" value="Genomic_DNA"/>
</dbReference>
<dbReference type="EC" id="3.1.1.61" evidence="2"/>
<evidence type="ECO:0000259" key="5">
    <source>
        <dbReference type="PROSITE" id="PS50122"/>
    </source>
</evidence>
<feature type="active site" evidence="4">
    <location>
        <position position="39"/>
    </location>
</feature>
<gene>
    <name evidence="6" type="ORF">GB883_04445</name>
</gene>
<name>A0A7J5USD9_9MICO</name>
<evidence type="ECO:0000256" key="3">
    <source>
        <dbReference type="ARBA" id="ARBA00048267"/>
    </source>
</evidence>